<organism evidence="1">
    <name type="scientific">Fusarium oxysporum f. sp. melonis 26406</name>
    <dbReference type="NCBI Taxonomy" id="1089452"/>
    <lineage>
        <taxon>Eukaryota</taxon>
        <taxon>Fungi</taxon>
        <taxon>Dikarya</taxon>
        <taxon>Ascomycota</taxon>
        <taxon>Pezizomycotina</taxon>
        <taxon>Sordariomycetes</taxon>
        <taxon>Hypocreomycetidae</taxon>
        <taxon>Hypocreales</taxon>
        <taxon>Nectriaceae</taxon>
        <taxon>Fusarium</taxon>
        <taxon>Fusarium oxysporum species complex</taxon>
    </lineage>
</organism>
<gene>
    <name evidence="1" type="ORF">FOMG_19901</name>
</gene>
<accession>W9Z4Y2</accession>
<reference evidence="1" key="1">
    <citation type="submission" date="2012-04" db="EMBL/GenBank/DDBJ databases">
        <title>The Genome Sequence of Fusarium oxysporum melonis.</title>
        <authorList>
            <consortium name="The Broad Institute Genome Sequencing Platform"/>
            <person name="Ma L.-J."/>
            <person name="Gale L.R."/>
            <person name="Schwartz D.C."/>
            <person name="Zhou S."/>
            <person name="Corby-Kistler H."/>
            <person name="Young S.K."/>
            <person name="Zeng Q."/>
            <person name="Gargeya S."/>
            <person name="Fitzgerald M."/>
            <person name="Haas B."/>
            <person name="Abouelleil A."/>
            <person name="Alvarado L."/>
            <person name="Arachchi H.M."/>
            <person name="Berlin A."/>
            <person name="Brown A."/>
            <person name="Chapman S.B."/>
            <person name="Chen Z."/>
            <person name="Dunbar C."/>
            <person name="Freedman E."/>
            <person name="Gearin G."/>
            <person name="Goldberg J."/>
            <person name="Griggs A."/>
            <person name="Gujja S."/>
            <person name="Heiman D."/>
            <person name="Howarth C."/>
            <person name="Larson L."/>
            <person name="Lui A."/>
            <person name="MacDonald P.J.P."/>
            <person name="Montmayeur A."/>
            <person name="Murphy C."/>
            <person name="Neiman D."/>
            <person name="Pearson M."/>
            <person name="Priest M."/>
            <person name="Roberts A."/>
            <person name="Saif S."/>
            <person name="Shea T."/>
            <person name="Shenoy N."/>
            <person name="Sisk P."/>
            <person name="Stolte C."/>
            <person name="Sykes S."/>
            <person name="Wortman J."/>
            <person name="Nusbaum C."/>
            <person name="Birren B."/>
        </authorList>
    </citation>
    <scope>NUCLEOTIDE SEQUENCE</scope>
    <source>
        <strain evidence="1">26406</strain>
    </source>
</reference>
<evidence type="ECO:0000313" key="1">
    <source>
        <dbReference type="EMBL" id="EXK23318.1"/>
    </source>
</evidence>
<proteinExistence type="predicted"/>
<protein>
    <submittedName>
        <fullName evidence="1">Uncharacterized protein</fullName>
    </submittedName>
</protein>
<dbReference type="VEuPathDB" id="FungiDB:FOMG_19901"/>
<name>W9Z4Y2_FUSOX</name>
<reference evidence="1" key="2">
    <citation type="submission" date="2014-02" db="EMBL/GenBank/DDBJ databases">
        <title>Annotation of the Genome Sequence of Fusarium oxysporum f. sp. melonis 26406.</title>
        <authorList>
            <consortium name="The Broad Institute Genomics Platform"/>
            <person name="Ma L.-J."/>
            <person name="Corby-Kistler H."/>
            <person name="Broz K."/>
            <person name="Gale L.R."/>
            <person name="Jonkers W."/>
            <person name="O'Donnell K."/>
            <person name="Ploetz R."/>
            <person name="Steinberg C."/>
            <person name="Schwartz D.C."/>
            <person name="VanEtten H."/>
            <person name="Zhou S."/>
            <person name="Young S.K."/>
            <person name="Zeng Q."/>
            <person name="Gargeya S."/>
            <person name="Fitzgerald M."/>
            <person name="Abouelleil A."/>
            <person name="Alvarado L."/>
            <person name="Chapman S.B."/>
            <person name="Gainer-Dewar J."/>
            <person name="Goldberg J."/>
            <person name="Griggs A."/>
            <person name="Gujja S."/>
            <person name="Hansen M."/>
            <person name="Howarth C."/>
            <person name="Imamovic A."/>
            <person name="Ireland A."/>
            <person name="Larimer J."/>
            <person name="McCowan C."/>
            <person name="Murphy C."/>
            <person name="Pearson M."/>
            <person name="Poon T.W."/>
            <person name="Priest M."/>
            <person name="Roberts A."/>
            <person name="Saif S."/>
            <person name="Shea T."/>
            <person name="Sykes S."/>
            <person name="Wortman J."/>
            <person name="Nusbaum C."/>
            <person name="Birren B."/>
        </authorList>
    </citation>
    <scope>NUCLEOTIDE SEQUENCE</scope>
    <source>
        <strain evidence="1">26406</strain>
    </source>
</reference>
<dbReference type="Proteomes" id="UP000030703">
    <property type="component" value="Unassembled WGS sequence"/>
</dbReference>
<dbReference type="EMBL" id="KI981050">
    <property type="protein sequence ID" value="EXK23318.1"/>
    <property type="molecule type" value="Genomic_DNA"/>
</dbReference>
<sequence length="41" mass="4515">MAESSGTSGQVSRTVYHCNGEFVSNRKLRELDGMSSALRPR</sequence>
<dbReference type="HOGENOM" id="CLU_3279538_0_0_1"/>
<dbReference type="AlphaFoldDB" id="W9Z4Y2"/>